<dbReference type="SUPFAM" id="SSF46992">
    <property type="entry name" value="Ribosomal protein S20"/>
    <property type="match status" value="1"/>
</dbReference>
<dbReference type="FunFam" id="1.20.58.110:FF:000001">
    <property type="entry name" value="30S ribosomal protein S20"/>
    <property type="match status" value="1"/>
</dbReference>
<dbReference type="NCBIfam" id="TIGR00029">
    <property type="entry name" value="S20"/>
    <property type="match status" value="1"/>
</dbReference>
<dbReference type="PANTHER" id="PTHR33398">
    <property type="entry name" value="30S RIBOSOMAL PROTEIN S20"/>
    <property type="match status" value="1"/>
</dbReference>
<dbReference type="Proteomes" id="UP000243232">
    <property type="component" value="Chromosome I"/>
</dbReference>
<dbReference type="EMBL" id="LT629785">
    <property type="protein sequence ID" value="SDT89568.1"/>
    <property type="molecule type" value="Genomic_DNA"/>
</dbReference>
<sequence>MANSPSAKKRAKQADKRRSHNGSLRSMVRTYIKNVVKAIEAKDLEKAQAAFTQAVPVIDRMADKGIIHKNKAARHKSRLNGHIKALSVAAAA</sequence>
<dbReference type="RefSeq" id="WP_090192787.1">
    <property type="nucleotide sequence ID" value="NZ_LT629785.1"/>
</dbReference>
<dbReference type="GO" id="GO:0005829">
    <property type="term" value="C:cytosol"/>
    <property type="evidence" value="ECO:0007669"/>
    <property type="project" value="TreeGrafter"/>
</dbReference>
<dbReference type="AlphaFoldDB" id="A0A1H2E4F3"/>
<evidence type="ECO:0000313" key="11">
    <source>
        <dbReference type="Proteomes" id="UP000243232"/>
    </source>
</evidence>
<feature type="region of interest" description="Disordered" evidence="9">
    <location>
        <begin position="1"/>
        <end position="26"/>
    </location>
</feature>
<comment type="function">
    <text evidence="1 8">Binds directly to 16S ribosomal RNA.</text>
</comment>
<dbReference type="GO" id="GO:0003735">
    <property type="term" value="F:structural constituent of ribosome"/>
    <property type="evidence" value="ECO:0007669"/>
    <property type="project" value="InterPro"/>
</dbReference>
<protein>
    <recommendedName>
        <fullName evidence="7 8">Small ribosomal subunit protein bS20</fullName>
    </recommendedName>
</protein>
<evidence type="ECO:0000256" key="8">
    <source>
        <dbReference type="HAMAP-Rule" id="MF_00500"/>
    </source>
</evidence>
<dbReference type="PANTHER" id="PTHR33398:SF1">
    <property type="entry name" value="SMALL RIBOSOMAL SUBUNIT PROTEIN BS20C"/>
    <property type="match status" value="1"/>
</dbReference>
<reference evidence="11" key="1">
    <citation type="submission" date="2016-10" db="EMBL/GenBank/DDBJ databases">
        <authorList>
            <person name="Varghese N."/>
            <person name="Submissions S."/>
        </authorList>
    </citation>
    <scope>NUCLEOTIDE SEQUENCE [LARGE SCALE GENOMIC DNA]</scope>
    <source>
        <strain evidence="11">DSM 17875</strain>
    </source>
</reference>
<dbReference type="STRING" id="364197.SAMN05216296_0342"/>
<dbReference type="GO" id="GO:0006412">
    <property type="term" value="P:translation"/>
    <property type="evidence" value="ECO:0007669"/>
    <property type="project" value="UniProtKB-UniRule"/>
</dbReference>
<dbReference type="OrthoDB" id="9807974at2"/>
<dbReference type="InterPro" id="IPR036510">
    <property type="entry name" value="Ribosomal_bS20_sf"/>
</dbReference>
<keyword evidence="3 8" id="KW-0699">rRNA-binding</keyword>
<comment type="similarity">
    <text evidence="2 8">Belongs to the bacterial ribosomal protein bS20 family.</text>
</comment>
<keyword evidence="5 8" id="KW-0689">Ribosomal protein</keyword>
<gene>
    <name evidence="8" type="primary">rpsT</name>
    <name evidence="10" type="ORF">SAMN05216296_0342</name>
</gene>
<evidence type="ECO:0000256" key="2">
    <source>
        <dbReference type="ARBA" id="ARBA00007634"/>
    </source>
</evidence>
<evidence type="ECO:0000256" key="1">
    <source>
        <dbReference type="ARBA" id="ARBA00003134"/>
    </source>
</evidence>
<dbReference type="InterPro" id="IPR002583">
    <property type="entry name" value="Ribosomal_bS20"/>
</dbReference>
<keyword evidence="6 8" id="KW-0687">Ribonucleoprotein</keyword>
<evidence type="ECO:0000256" key="6">
    <source>
        <dbReference type="ARBA" id="ARBA00023274"/>
    </source>
</evidence>
<feature type="compositionally biased region" description="Basic residues" evidence="9">
    <location>
        <begin position="7"/>
        <end position="20"/>
    </location>
</feature>
<evidence type="ECO:0000256" key="4">
    <source>
        <dbReference type="ARBA" id="ARBA00022884"/>
    </source>
</evidence>
<evidence type="ECO:0000256" key="3">
    <source>
        <dbReference type="ARBA" id="ARBA00022730"/>
    </source>
</evidence>
<name>A0A1H2E4F3_9PSED</name>
<dbReference type="Pfam" id="PF01649">
    <property type="entry name" value="Ribosomal_S20p"/>
    <property type="match status" value="1"/>
</dbReference>
<accession>A0A1H2E4F3</accession>
<evidence type="ECO:0000256" key="9">
    <source>
        <dbReference type="SAM" id="MobiDB-lite"/>
    </source>
</evidence>
<dbReference type="GO" id="GO:0015935">
    <property type="term" value="C:small ribosomal subunit"/>
    <property type="evidence" value="ECO:0007669"/>
    <property type="project" value="TreeGrafter"/>
</dbReference>
<evidence type="ECO:0000256" key="7">
    <source>
        <dbReference type="ARBA" id="ARBA00035136"/>
    </source>
</evidence>
<dbReference type="Gene3D" id="1.20.58.110">
    <property type="entry name" value="Ribosomal protein S20"/>
    <property type="match status" value="1"/>
</dbReference>
<evidence type="ECO:0000256" key="5">
    <source>
        <dbReference type="ARBA" id="ARBA00022980"/>
    </source>
</evidence>
<dbReference type="HAMAP" id="MF_00500">
    <property type="entry name" value="Ribosomal_bS20"/>
    <property type="match status" value="1"/>
</dbReference>
<proteinExistence type="inferred from homology"/>
<organism evidence="10 11">
    <name type="scientific">Pseudomonas pohangensis</name>
    <dbReference type="NCBI Taxonomy" id="364197"/>
    <lineage>
        <taxon>Bacteria</taxon>
        <taxon>Pseudomonadati</taxon>
        <taxon>Pseudomonadota</taxon>
        <taxon>Gammaproteobacteria</taxon>
        <taxon>Pseudomonadales</taxon>
        <taxon>Pseudomonadaceae</taxon>
        <taxon>Pseudomonas</taxon>
    </lineage>
</organism>
<keyword evidence="4 8" id="KW-0694">RNA-binding</keyword>
<keyword evidence="11" id="KW-1185">Reference proteome</keyword>
<dbReference type="GO" id="GO:0070181">
    <property type="term" value="F:small ribosomal subunit rRNA binding"/>
    <property type="evidence" value="ECO:0007669"/>
    <property type="project" value="TreeGrafter"/>
</dbReference>
<evidence type="ECO:0000313" key="10">
    <source>
        <dbReference type="EMBL" id="SDT89568.1"/>
    </source>
</evidence>